<organism evidence="1 2">
    <name type="scientific">Marinobacter salinisoli</name>
    <dbReference type="NCBI Taxonomy" id="2769486"/>
    <lineage>
        <taxon>Bacteria</taxon>
        <taxon>Pseudomonadati</taxon>
        <taxon>Pseudomonadota</taxon>
        <taxon>Gammaproteobacteria</taxon>
        <taxon>Pseudomonadales</taxon>
        <taxon>Marinobacteraceae</taxon>
        <taxon>Marinobacter</taxon>
    </lineage>
</organism>
<protein>
    <submittedName>
        <fullName evidence="1">Uncharacterized protein</fullName>
    </submittedName>
</protein>
<dbReference type="EMBL" id="CP071247">
    <property type="protein sequence ID" value="QSP94009.1"/>
    <property type="molecule type" value="Genomic_DNA"/>
</dbReference>
<dbReference type="RefSeq" id="WP_206643231.1">
    <property type="nucleotide sequence ID" value="NZ_CP071247.1"/>
</dbReference>
<keyword evidence="2" id="KW-1185">Reference proteome</keyword>
<proteinExistence type="predicted"/>
<name>A0ABX7MPD2_9GAMM</name>
<evidence type="ECO:0000313" key="2">
    <source>
        <dbReference type="Proteomes" id="UP000663555"/>
    </source>
</evidence>
<gene>
    <name evidence="1" type="ORF">LPB19_12500</name>
</gene>
<evidence type="ECO:0000313" key="1">
    <source>
        <dbReference type="EMBL" id="QSP94009.1"/>
    </source>
</evidence>
<reference evidence="1 2" key="1">
    <citation type="submission" date="2021-03" db="EMBL/GenBank/DDBJ databases">
        <title>Genome sequencing of Marinobacter sp. LPB0319.</title>
        <authorList>
            <person name="Kim J."/>
        </authorList>
    </citation>
    <scope>NUCLEOTIDE SEQUENCE [LARGE SCALE GENOMIC DNA]</scope>
    <source>
        <strain evidence="1 2">LPB0319</strain>
    </source>
</reference>
<accession>A0ABX7MPD2</accession>
<sequence>MSAKSPISQGDGFYLYFEELLCAEPQSAFLQIDNPTAVHFEKETFQGKVREQLVVEISSEVLDRIAIDWIKKRKLQGAVGGPVGLEWGSPDCPYD</sequence>
<dbReference type="Proteomes" id="UP000663555">
    <property type="component" value="Chromosome"/>
</dbReference>